<comment type="catalytic activity">
    <reaction evidence="19">
        <text>a 5'-end 2'-deoxyribose-2'-deoxyribonucleotide-DNA = (2E,4S)-4-hydroxypenten-2-al-5-phosphate + a 5'-end 5'-phospho-2'-deoxyribonucleoside-DNA + H(+)</text>
        <dbReference type="Rhea" id="RHEA:76255"/>
        <dbReference type="Rhea" id="RHEA-COMP:13180"/>
        <dbReference type="Rhea" id="RHEA-COMP:18657"/>
        <dbReference type="ChEBI" id="CHEBI:15378"/>
        <dbReference type="ChEBI" id="CHEBI:136412"/>
        <dbReference type="ChEBI" id="CHEBI:195194"/>
        <dbReference type="ChEBI" id="CHEBI:195195"/>
    </reaction>
</comment>
<comment type="catalytic activity">
    <reaction evidence="18">
        <text>2'-deoxyribonucleotide-(2'-deoxyribose 5'-phosphate)-2'-deoxyribonucleotide-DNA = a 3'-end 2'-deoxyribonucleotide-(2,3-dehydro-2,3-deoxyribose 5'-phosphate)-DNA + a 5'-end 5'-phospho-2'-deoxyribonucleoside-DNA + H(+)</text>
        <dbReference type="Rhea" id="RHEA:66592"/>
        <dbReference type="Rhea" id="RHEA-COMP:13180"/>
        <dbReference type="Rhea" id="RHEA-COMP:16897"/>
        <dbReference type="Rhea" id="RHEA-COMP:17067"/>
        <dbReference type="ChEBI" id="CHEBI:15378"/>
        <dbReference type="ChEBI" id="CHEBI:136412"/>
        <dbReference type="ChEBI" id="CHEBI:157695"/>
        <dbReference type="ChEBI" id="CHEBI:167181"/>
        <dbReference type="EC" id="4.2.99.18"/>
    </reaction>
</comment>
<dbReference type="SUPFAM" id="SSF47802">
    <property type="entry name" value="DNA polymerase beta, N-terminal domain-like"/>
    <property type="match status" value="1"/>
</dbReference>
<evidence type="ECO:0000256" key="5">
    <source>
        <dbReference type="ARBA" id="ARBA00020020"/>
    </source>
</evidence>
<evidence type="ECO:0000256" key="2">
    <source>
        <dbReference type="ARBA" id="ARBA00004496"/>
    </source>
</evidence>
<keyword evidence="7" id="KW-0237">DNA synthesis</keyword>
<dbReference type="InterPro" id="IPR016195">
    <property type="entry name" value="Pol/histidinol_Pase-like"/>
</dbReference>
<dbReference type="GO" id="GO:0008270">
    <property type="term" value="F:zinc ion binding"/>
    <property type="evidence" value="ECO:0007669"/>
    <property type="project" value="TreeGrafter"/>
</dbReference>
<dbReference type="InterPro" id="IPR027421">
    <property type="entry name" value="DNA_pol_lamdba_lyase_dom_sf"/>
</dbReference>
<dbReference type="AlphaFoldDB" id="A0A218NNK9"/>
<dbReference type="InterPro" id="IPR002008">
    <property type="entry name" value="DNA_pol_X_beta-like"/>
</dbReference>
<keyword evidence="15" id="KW-0234">DNA repair</keyword>
<keyword evidence="6" id="KW-0488">Methylation</keyword>
<keyword evidence="8" id="KW-0808">Transferase</keyword>
<feature type="domain" description="Helix-hairpin-helix DNA-binding motif class 1" evidence="22">
    <location>
        <begin position="56"/>
        <end position="75"/>
    </location>
</feature>
<dbReference type="InterPro" id="IPR010994">
    <property type="entry name" value="RuvA_2-like"/>
</dbReference>
<dbReference type="Gene3D" id="3.30.210.10">
    <property type="entry name" value="DNA polymerase, thumb domain"/>
    <property type="match status" value="1"/>
</dbReference>
<dbReference type="SMART" id="SM00481">
    <property type="entry name" value="POLIIIAc"/>
    <property type="match status" value="1"/>
</dbReference>
<comment type="cofactor">
    <cofactor evidence="1">
        <name>Mg(2+)</name>
        <dbReference type="ChEBI" id="CHEBI:18420"/>
    </cofactor>
</comment>
<dbReference type="OrthoDB" id="8999at2157"/>
<evidence type="ECO:0000313" key="25">
    <source>
        <dbReference type="EMBL" id="ASI14067.1"/>
    </source>
</evidence>
<dbReference type="SUPFAM" id="SSF81301">
    <property type="entry name" value="Nucleotidyltransferase"/>
    <property type="match status" value="1"/>
</dbReference>
<dbReference type="PANTHER" id="PTHR36928:SF1">
    <property type="entry name" value="PHOSPHATASE YCDX-RELATED"/>
    <property type="match status" value="1"/>
</dbReference>
<evidence type="ECO:0000259" key="24">
    <source>
        <dbReference type="SMART" id="SM00483"/>
    </source>
</evidence>
<dbReference type="RefSeq" id="WP_088820329.1">
    <property type="nucleotide sequence ID" value="NZ_CP019964.1"/>
</dbReference>
<evidence type="ECO:0000256" key="6">
    <source>
        <dbReference type="ARBA" id="ARBA00022481"/>
    </source>
</evidence>
<dbReference type="EC" id="2.7.7.7" evidence="3"/>
<dbReference type="Pfam" id="PF14716">
    <property type="entry name" value="HHH_8"/>
    <property type="match status" value="1"/>
</dbReference>
<evidence type="ECO:0000256" key="8">
    <source>
        <dbReference type="ARBA" id="ARBA00022679"/>
    </source>
</evidence>
<keyword evidence="13" id="KW-0239">DNA-directed DNA polymerase</keyword>
<evidence type="ECO:0000256" key="4">
    <source>
        <dbReference type="ARBA" id="ARBA00012720"/>
    </source>
</evidence>
<dbReference type="PRINTS" id="PR00870">
    <property type="entry name" value="DNAPOLXBETA"/>
</dbReference>
<evidence type="ECO:0000256" key="14">
    <source>
        <dbReference type="ARBA" id="ARBA00023053"/>
    </source>
</evidence>
<dbReference type="Proteomes" id="UP000197679">
    <property type="component" value="Chromosome"/>
</dbReference>
<evidence type="ECO:0000256" key="21">
    <source>
        <dbReference type="ARBA" id="ARBA00049244"/>
    </source>
</evidence>
<name>A0A218NNK9_9ARCH</name>
<dbReference type="GO" id="GO:0042578">
    <property type="term" value="F:phosphoric ester hydrolase activity"/>
    <property type="evidence" value="ECO:0007669"/>
    <property type="project" value="TreeGrafter"/>
</dbReference>
<dbReference type="Gene3D" id="1.10.150.20">
    <property type="entry name" value="5' to 3' exonuclease, C-terminal subdomain"/>
    <property type="match status" value="1"/>
</dbReference>
<evidence type="ECO:0000256" key="12">
    <source>
        <dbReference type="ARBA" id="ARBA00022843"/>
    </source>
</evidence>
<dbReference type="GO" id="GO:0005829">
    <property type="term" value="C:cytosol"/>
    <property type="evidence" value="ECO:0007669"/>
    <property type="project" value="TreeGrafter"/>
</dbReference>
<evidence type="ECO:0000259" key="23">
    <source>
        <dbReference type="SMART" id="SM00481"/>
    </source>
</evidence>
<dbReference type="SMART" id="SM00483">
    <property type="entry name" value="POLXc"/>
    <property type="match status" value="1"/>
</dbReference>
<dbReference type="Gene3D" id="1.10.150.110">
    <property type="entry name" value="DNA polymerase beta, N-terminal domain-like"/>
    <property type="match status" value="1"/>
</dbReference>
<dbReference type="Pfam" id="PF14791">
    <property type="entry name" value="DNA_pol_B_thumb"/>
    <property type="match status" value="1"/>
</dbReference>
<dbReference type="Pfam" id="PF02811">
    <property type="entry name" value="PHP"/>
    <property type="match status" value="1"/>
</dbReference>
<dbReference type="InterPro" id="IPR003583">
    <property type="entry name" value="Hlx-hairpin-Hlx_DNA-bd_motif"/>
</dbReference>
<reference evidence="25 26" key="1">
    <citation type="journal article" date="2017" name="Nat. Commun.">
        <title>'ARMAN' archaea depend on association with euryarchaeal host in culture and in situ.</title>
        <authorList>
            <person name="Golyshina O."/>
            <person name="Toshchakov S."/>
            <person name="Makarova K."/>
            <person name="Gavrilov S."/>
            <person name="Korzhenkov A."/>
            <person name="La Cono V."/>
            <person name="Arcadi E."/>
            <person name="Nechitaylo T."/>
            <person name="Ferrer M."/>
            <person name="Kublanov I."/>
            <person name="Wolf Y."/>
            <person name="Yakimov M."/>
            <person name="Golyshin P."/>
            <person name="Slesarev A."/>
            <person name="Kozyavkin S."/>
        </authorList>
    </citation>
    <scope>NUCLEOTIDE SEQUENCE [LARGE SCALE GENOMIC DNA]</scope>
    <source>
        <strain evidence="25 26">Mia14</strain>
    </source>
</reference>
<dbReference type="InterPro" id="IPR004013">
    <property type="entry name" value="PHP_dom"/>
</dbReference>
<dbReference type="InterPro" id="IPR037160">
    <property type="entry name" value="DNA_Pol_thumb_sf"/>
</dbReference>
<evidence type="ECO:0000256" key="19">
    <source>
        <dbReference type="ARBA" id="ARBA00044678"/>
    </source>
</evidence>
<dbReference type="InterPro" id="IPR022311">
    <property type="entry name" value="PolX-like"/>
</dbReference>
<feature type="domain" description="Helix-hairpin-helix DNA-binding motif class 1" evidence="22">
    <location>
        <begin position="131"/>
        <end position="150"/>
    </location>
</feature>
<evidence type="ECO:0000256" key="11">
    <source>
        <dbReference type="ARBA" id="ARBA00022763"/>
    </source>
</evidence>
<keyword evidence="14" id="KW-0915">Sodium</keyword>
<comment type="subcellular location">
    <subcellularLocation>
        <location evidence="2">Cytoplasm</location>
    </subcellularLocation>
</comment>
<keyword evidence="11" id="KW-0227">DNA damage</keyword>
<comment type="function">
    <text evidence="20">Repair polymerase that plays a key role in base-excision repair. During this process, the damaged base is excised by specific DNA glycosylases, the DNA backbone is nicked at the abasic site by an apurinic/apyrimidic (AP) endonuclease, and POLB removes 5'-deoxyribose-phosphate from the preincised AP site acting as a 5'-deoxyribose-phosphate lyase (5'-dRP lyase); through its DNA polymerase activity, it adds one nucleotide to the 3' end of the arising single-nucleotide gap. Conducts 'gap-filling' DNA synthesis in a stepwise distributive fashion rather than in a processive fashion as for other DNA polymerases. It is also able to cleave sugar-phosphate bonds 3' to an intact AP site, acting as an AP lyase.</text>
</comment>
<evidence type="ECO:0000256" key="7">
    <source>
        <dbReference type="ARBA" id="ARBA00022634"/>
    </source>
</evidence>
<evidence type="ECO:0000256" key="16">
    <source>
        <dbReference type="ARBA" id="ARBA00035717"/>
    </source>
</evidence>
<evidence type="ECO:0000256" key="3">
    <source>
        <dbReference type="ARBA" id="ARBA00012417"/>
    </source>
</evidence>
<keyword evidence="10" id="KW-0235">DNA replication</keyword>
<dbReference type="Gene3D" id="3.30.460.10">
    <property type="entry name" value="Beta Polymerase, domain 2"/>
    <property type="match status" value="1"/>
</dbReference>
<dbReference type="InterPro" id="IPR043519">
    <property type="entry name" value="NT_sf"/>
</dbReference>
<dbReference type="EMBL" id="CP019964">
    <property type="protein sequence ID" value="ASI14067.1"/>
    <property type="molecule type" value="Genomic_DNA"/>
</dbReference>
<evidence type="ECO:0000256" key="20">
    <source>
        <dbReference type="ARBA" id="ARBA00045548"/>
    </source>
</evidence>
<sequence>MENKRISEIFEEMSNIIGIEKTSTSNFESRAYKRAALTIGTLQQDISDIYKQGGIKALMELPGIGKGLAEKISEYLTTGHIKEYDELKKKYPIDFTSLLSIEGIGPKKAIELYEKLGVTDIPTLKDALEKHKLKDLQGFGEKSESEIAKGVTLAESNKGRILLSEGLPEAEKIISILKGSNLVKEAVIAGSTRRMRETLGDLDILALSDNKTEVMDLFSKMADVTSIIVKGPTKTTVALNIGTTCDLRVIDPDSFGAALQYFTGSRDHNIKVRTIAVRKGYKLNEYGLFGRSDQLISKLNEKDIYEKLGMSYIPPEMRENRGEIELAEKGQIPDLLELKDIKGDLHTHTKETDGINTMEQMADYAMRKGYEYIATTNHTKSLKVAHGMDDKQFEEYFSKVDELNDRLKGKLTILKGAEVDILKDGSLDLLDKTLESMDCVVAAVHSSTNMTEEQMTSRIVKAIGSNQVNVLAHPTGRLINEREPYPVNLPKVAEACADMRTMLEINASPQRLDLNDTNILLTSKYPVIYSVNTDAHSTIHMDFMRYGVGTARRGWLTKERVANSLPLNKLREILKKQKNV</sequence>
<dbReference type="GO" id="GO:0140078">
    <property type="term" value="F:class I DNA-(apurinic or apyrimidinic site) endonuclease activity"/>
    <property type="evidence" value="ECO:0007669"/>
    <property type="project" value="UniProtKB-EC"/>
</dbReference>
<dbReference type="InterPro" id="IPR010996">
    <property type="entry name" value="HHH_MUS81"/>
</dbReference>
<evidence type="ECO:0000256" key="15">
    <source>
        <dbReference type="ARBA" id="ARBA00023204"/>
    </source>
</evidence>
<dbReference type="PIRSF" id="PIRSF005047">
    <property type="entry name" value="UCP005047_YshC"/>
    <property type="match status" value="1"/>
</dbReference>
<dbReference type="KEGG" id="marh:Mia14_0773"/>
<feature type="domain" description="Helix-hairpin-helix DNA-binding motif class 1" evidence="22">
    <location>
        <begin position="96"/>
        <end position="115"/>
    </location>
</feature>
<evidence type="ECO:0000259" key="22">
    <source>
        <dbReference type="SMART" id="SM00278"/>
    </source>
</evidence>
<evidence type="ECO:0000256" key="10">
    <source>
        <dbReference type="ARBA" id="ARBA00022705"/>
    </source>
</evidence>
<feature type="domain" description="Polymerase/histidinol phosphatase N-terminal" evidence="23">
    <location>
        <begin position="343"/>
        <end position="423"/>
    </location>
</feature>
<evidence type="ECO:0000256" key="13">
    <source>
        <dbReference type="ARBA" id="ARBA00022932"/>
    </source>
</evidence>
<evidence type="ECO:0000256" key="9">
    <source>
        <dbReference type="ARBA" id="ARBA00022695"/>
    </source>
</evidence>
<comment type="catalytic activity">
    <reaction evidence="21">
        <text>DNA(n) + a 2'-deoxyribonucleoside 5'-triphosphate = DNA(n+1) + diphosphate</text>
        <dbReference type="Rhea" id="RHEA:22508"/>
        <dbReference type="Rhea" id="RHEA-COMP:17339"/>
        <dbReference type="Rhea" id="RHEA-COMP:17340"/>
        <dbReference type="ChEBI" id="CHEBI:33019"/>
        <dbReference type="ChEBI" id="CHEBI:61560"/>
        <dbReference type="ChEBI" id="CHEBI:173112"/>
        <dbReference type="EC" id="2.7.7.7"/>
    </reaction>
</comment>
<evidence type="ECO:0000313" key="26">
    <source>
        <dbReference type="Proteomes" id="UP000197679"/>
    </source>
</evidence>
<dbReference type="GO" id="GO:0003677">
    <property type="term" value="F:DNA binding"/>
    <property type="evidence" value="ECO:0007669"/>
    <property type="project" value="InterPro"/>
</dbReference>
<dbReference type="InterPro" id="IPR003141">
    <property type="entry name" value="Pol/His_phosphatase_N"/>
</dbReference>
<dbReference type="SMART" id="SM00278">
    <property type="entry name" value="HhH1"/>
    <property type="match status" value="3"/>
</dbReference>
<dbReference type="Pfam" id="PF14520">
    <property type="entry name" value="HHH_5"/>
    <property type="match status" value="1"/>
</dbReference>
<dbReference type="CDD" id="cd07436">
    <property type="entry name" value="PHP_PolX"/>
    <property type="match status" value="1"/>
</dbReference>
<dbReference type="GO" id="GO:0006281">
    <property type="term" value="P:DNA repair"/>
    <property type="evidence" value="ECO:0007669"/>
    <property type="project" value="UniProtKB-KW"/>
</dbReference>
<accession>A0A218NNK9</accession>
<dbReference type="SUPFAM" id="SSF89550">
    <property type="entry name" value="PHP domain-like"/>
    <property type="match status" value="1"/>
</dbReference>
<keyword evidence="9" id="KW-0548">Nucleotidyltransferase</keyword>
<protein>
    <recommendedName>
        <fullName evidence="5">DNA polymerase beta</fullName>
        <ecNumber evidence="3">2.7.7.7</ecNumber>
        <ecNumber evidence="4">4.2.99.18</ecNumber>
    </recommendedName>
    <alternativeName>
        <fullName evidence="16">5'-deoxyribose-phosphate lyase</fullName>
    </alternativeName>
    <alternativeName>
        <fullName evidence="17">AP lyase</fullName>
    </alternativeName>
</protein>
<dbReference type="SUPFAM" id="SSF47781">
    <property type="entry name" value="RuvA domain 2-like"/>
    <property type="match status" value="1"/>
</dbReference>
<feature type="domain" description="DNA-directed DNA polymerase X" evidence="24">
    <location>
        <begin position="1"/>
        <end position="319"/>
    </location>
</feature>
<evidence type="ECO:0000256" key="17">
    <source>
        <dbReference type="ARBA" id="ARBA00035726"/>
    </source>
</evidence>
<dbReference type="NCBIfam" id="NF006375">
    <property type="entry name" value="PRK08609.1"/>
    <property type="match status" value="1"/>
</dbReference>
<dbReference type="InterPro" id="IPR047967">
    <property type="entry name" value="PolX_PHP"/>
</dbReference>
<keyword evidence="12" id="KW-0832">Ubl conjugation</keyword>
<dbReference type="InterPro" id="IPR050243">
    <property type="entry name" value="PHP_phosphatase"/>
</dbReference>
<proteinExistence type="predicted"/>
<dbReference type="InterPro" id="IPR002054">
    <property type="entry name" value="DNA-dir_DNA_pol_X"/>
</dbReference>
<gene>
    <name evidence="25" type="ORF">Mia14_0773</name>
</gene>
<dbReference type="Gene3D" id="3.20.20.140">
    <property type="entry name" value="Metal-dependent hydrolases"/>
    <property type="match status" value="1"/>
</dbReference>
<dbReference type="GO" id="GO:0003887">
    <property type="term" value="F:DNA-directed DNA polymerase activity"/>
    <property type="evidence" value="ECO:0007669"/>
    <property type="project" value="UniProtKB-KW"/>
</dbReference>
<dbReference type="EC" id="4.2.99.18" evidence="4"/>
<organism evidence="25 26">
    <name type="scientific">Candidatus Mancarchaeum acidiphilum</name>
    <dbReference type="NCBI Taxonomy" id="1920749"/>
    <lineage>
        <taxon>Archaea</taxon>
        <taxon>Candidatus Micrarchaeota</taxon>
        <taxon>Candidatus Mancarchaeum</taxon>
    </lineage>
</organism>
<dbReference type="GeneID" id="33314325"/>
<evidence type="ECO:0000256" key="1">
    <source>
        <dbReference type="ARBA" id="ARBA00001946"/>
    </source>
</evidence>
<dbReference type="CDD" id="cd00141">
    <property type="entry name" value="NT_POLXc"/>
    <property type="match status" value="1"/>
</dbReference>
<keyword evidence="26" id="KW-1185">Reference proteome</keyword>
<dbReference type="InterPro" id="IPR029398">
    <property type="entry name" value="PolB_thumb"/>
</dbReference>
<dbReference type="PANTHER" id="PTHR36928">
    <property type="entry name" value="PHOSPHATASE YCDX-RELATED"/>
    <property type="match status" value="1"/>
</dbReference>
<evidence type="ECO:0000256" key="18">
    <source>
        <dbReference type="ARBA" id="ARBA00044632"/>
    </source>
</evidence>